<keyword evidence="3" id="KW-0233">DNA recombination</keyword>
<comment type="caution">
    <text evidence="7">The sequence shown here is derived from an EMBL/GenBank/DDBJ whole genome shotgun (WGS) entry which is preliminary data.</text>
</comment>
<dbReference type="PANTHER" id="PTHR30349:SF91">
    <property type="entry name" value="INTA PROTEIN"/>
    <property type="match status" value="1"/>
</dbReference>
<dbReference type="Gene3D" id="1.10.443.10">
    <property type="entry name" value="Intergrase catalytic core"/>
    <property type="match status" value="1"/>
</dbReference>
<feature type="domain" description="Core-binding (CB)" evidence="6">
    <location>
        <begin position="70"/>
        <end position="152"/>
    </location>
</feature>
<gene>
    <name evidence="7" type="ORF">ENV30_07120</name>
</gene>
<accession>A0A7V3YH85</accession>
<dbReference type="InterPro" id="IPR011010">
    <property type="entry name" value="DNA_brk_join_enz"/>
</dbReference>
<evidence type="ECO:0000256" key="2">
    <source>
        <dbReference type="ARBA" id="ARBA00023125"/>
    </source>
</evidence>
<reference evidence="7" key="1">
    <citation type="journal article" date="2020" name="mSystems">
        <title>Genome- and Community-Level Interaction Insights into Carbon Utilization and Element Cycling Functions of Hydrothermarchaeota in Hydrothermal Sediment.</title>
        <authorList>
            <person name="Zhou Z."/>
            <person name="Liu Y."/>
            <person name="Xu W."/>
            <person name="Pan J."/>
            <person name="Luo Z.H."/>
            <person name="Li M."/>
        </authorList>
    </citation>
    <scope>NUCLEOTIDE SEQUENCE [LARGE SCALE GENOMIC DNA]</scope>
    <source>
        <strain evidence="7">SpSt-747</strain>
    </source>
</reference>
<protein>
    <submittedName>
        <fullName evidence="7">Site-specific integrase</fullName>
    </submittedName>
</protein>
<dbReference type="CDD" id="cd01189">
    <property type="entry name" value="INT_ICEBs1_C_like"/>
    <property type="match status" value="1"/>
</dbReference>
<organism evidence="7">
    <name type="scientific">Candidatus Caldatribacterium californiense</name>
    <dbReference type="NCBI Taxonomy" id="1454726"/>
    <lineage>
        <taxon>Bacteria</taxon>
        <taxon>Pseudomonadati</taxon>
        <taxon>Atribacterota</taxon>
        <taxon>Atribacteria</taxon>
        <taxon>Atribacterales</taxon>
        <taxon>Candidatus Caldatribacteriaceae</taxon>
        <taxon>Candidatus Caldatribacterium</taxon>
    </lineage>
</organism>
<keyword evidence="2 4" id="KW-0238">DNA-binding</keyword>
<dbReference type="GO" id="GO:0015074">
    <property type="term" value="P:DNA integration"/>
    <property type="evidence" value="ECO:0007669"/>
    <property type="project" value="UniProtKB-KW"/>
</dbReference>
<feature type="domain" description="Tyr recombinase" evidence="5">
    <location>
        <begin position="173"/>
        <end position="370"/>
    </location>
</feature>
<dbReference type="Pfam" id="PF14659">
    <property type="entry name" value="Phage_int_SAM_3"/>
    <property type="match status" value="1"/>
</dbReference>
<keyword evidence="1" id="KW-0229">DNA integration</keyword>
<dbReference type="PANTHER" id="PTHR30349">
    <property type="entry name" value="PHAGE INTEGRASE-RELATED"/>
    <property type="match status" value="1"/>
</dbReference>
<dbReference type="GO" id="GO:0003677">
    <property type="term" value="F:DNA binding"/>
    <property type="evidence" value="ECO:0007669"/>
    <property type="project" value="UniProtKB-UniRule"/>
</dbReference>
<dbReference type="InterPro" id="IPR013762">
    <property type="entry name" value="Integrase-like_cat_sf"/>
</dbReference>
<dbReference type="PROSITE" id="PS51900">
    <property type="entry name" value="CB"/>
    <property type="match status" value="1"/>
</dbReference>
<evidence type="ECO:0000256" key="3">
    <source>
        <dbReference type="ARBA" id="ARBA00023172"/>
    </source>
</evidence>
<proteinExistence type="predicted"/>
<dbReference type="Pfam" id="PF00589">
    <property type="entry name" value="Phage_integrase"/>
    <property type="match status" value="1"/>
</dbReference>
<dbReference type="InterPro" id="IPR044068">
    <property type="entry name" value="CB"/>
</dbReference>
<evidence type="ECO:0000256" key="4">
    <source>
        <dbReference type="PROSITE-ProRule" id="PRU01248"/>
    </source>
</evidence>
<evidence type="ECO:0000256" key="1">
    <source>
        <dbReference type="ARBA" id="ARBA00022908"/>
    </source>
</evidence>
<dbReference type="InterPro" id="IPR010998">
    <property type="entry name" value="Integrase_recombinase_N"/>
</dbReference>
<name>A0A7V3YH85_9BACT</name>
<sequence>MARRGNREGTICRRKDGRWCGAVTLGYDPKTGKPVRKFFYGKTRQEVAEKLTRILRDHHLGLIPTTKERMEFGSWLWTFLDLYKKPEIRPTTYELYAGILRLHLPERLSRIPLEKLRSEDLQALYTSLGEQGYSRTVQILHNLIHSALDQAVKLGYVPRNVSEATTRPKGKKKGIQILTPQELKRFLEVAKKHRLFPAFYVLATTGLRRGELLGLKWQDIDWERGTLTVQRNLVWVGGEPALQEPKTRGSYRTIPLPESTLEVLKEWRRRWLEKKLALGPDWPKTDLVFPSEVHTAMHPRNFLRAFKGLLQEAGLPMVSLHALRHSYATLLLAEGENPRVVQEILGHSTVTTTLGIYSKVLPSLKQQAVKKVERILGRNNV</sequence>
<dbReference type="SUPFAM" id="SSF56349">
    <property type="entry name" value="DNA breaking-rejoining enzymes"/>
    <property type="match status" value="1"/>
</dbReference>
<evidence type="ECO:0000259" key="6">
    <source>
        <dbReference type="PROSITE" id="PS51900"/>
    </source>
</evidence>
<dbReference type="GO" id="GO:0006310">
    <property type="term" value="P:DNA recombination"/>
    <property type="evidence" value="ECO:0007669"/>
    <property type="project" value="UniProtKB-KW"/>
</dbReference>
<dbReference type="PROSITE" id="PS51898">
    <property type="entry name" value="TYR_RECOMBINASE"/>
    <property type="match status" value="1"/>
</dbReference>
<dbReference type="Gene3D" id="1.10.150.130">
    <property type="match status" value="1"/>
</dbReference>
<dbReference type="InterPro" id="IPR002104">
    <property type="entry name" value="Integrase_catalytic"/>
</dbReference>
<dbReference type="EMBL" id="DTFV01000102">
    <property type="protein sequence ID" value="HGI31059.1"/>
    <property type="molecule type" value="Genomic_DNA"/>
</dbReference>
<dbReference type="InterPro" id="IPR004107">
    <property type="entry name" value="Integrase_SAM-like_N"/>
</dbReference>
<dbReference type="AlphaFoldDB" id="A0A7V3YH85"/>
<evidence type="ECO:0000259" key="5">
    <source>
        <dbReference type="PROSITE" id="PS51898"/>
    </source>
</evidence>
<dbReference type="InterPro" id="IPR050090">
    <property type="entry name" value="Tyrosine_recombinase_XerCD"/>
</dbReference>
<evidence type="ECO:0000313" key="7">
    <source>
        <dbReference type="EMBL" id="HGI31059.1"/>
    </source>
</evidence>